<dbReference type="InterPro" id="IPR009752">
    <property type="entry name" value="Phage_Mu_GpJ"/>
</dbReference>
<reference evidence="1 2" key="1">
    <citation type="submission" date="2018-10" db="EMBL/GenBank/DDBJ databases">
        <title>Horizontal transference of carbapenem resistance between Klebsiella pneumoniae and Kluyvera ascorbata during abdominal infection: a case report.</title>
        <authorList>
            <person name="Raro O.H.F."/>
            <person name="Lima-Morales D."/>
            <person name="Barth A.L."/>
            <person name="Paim T.G.S."/>
            <person name="Mott M.P."/>
            <person name="Riche C.V.W."/>
            <person name="Teixeira U.F."/>
            <person name="Waechter F."/>
            <person name="Dias C.A.G."/>
        </authorList>
    </citation>
    <scope>NUCLEOTIDE SEQUENCE [LARGE SCALE GENOMIC DNA]</scope>
    <source>
        <strain evidence="1 2">OT2</strain>
    </source>
</reference>
<comment type="caution">
    <text evidence="1">The sequence shown here is derived from an EMBL/GenBank/DDBJ whole genome shotgun (WGS) entry which is preliminary data.</text>
</comment>
<dbReference type="AlphaFoldDB" id="A0A3N2RWN8"/>
<dbReference type="RefSeq" id="WP_063616995.1">
    <property type="nucleotide sequence ID" value="NZ_RHFN01000021.1"/>
</dbReference>
<sequence length="142" mass="15377">MYANRDDMVKAFGETECVSLTDRNYTGAIDDTVLNGALEQASAEIDSYLCGRYPVPWSDVPRVLAGRCCDIARYLLCGAGTQMTEEIRLRYEDATRYLERVADGKISLGRTSAGEVVRSGTGARMVSGGRVFGRDQTGGGGF</sequence>
<proteinExistence type="predicted"/>
<protein>
    <submittedName>
        <fullName evidence="1">DUF1320 domain-containing protein</fullName>
    </submittedName>
</protein>
<evidence type="ECO:0000313" key="2">
    <source>
        <dbReference type="Proteomes" id="UP000268051"/>
    </source>
</evidence>
<dbReference type="EMBL" id="RHFN01000021">
    <property type="protein sequence ID" value="ROU11751.1"/>
    <property type="molecule type" value="Genomic_DNA"/>
</dbReference>
<dbReference type="OrthoDB" id="9812088at2"/>
<dbReference type="Pfam" id="PF07030">
    <property type="entry name" value="Phage_Mu_Gp36"/>
    <property type="match status" value="1"/>
</dbReference>
<name>A0A3N2RWN8_9ENTR</name>
<gene>
    <name evidence="1" type="ORF">EB837_17575</name>
</gene>
<accession>A0A3N2RWN8</accession>
<evidence type="ECO:0000313" key="1">
    <source>
        <dbReference type="EMBL" id="ROU11751.1"/>
    </source>
</evidence>
<organism evidence="1 2">
    <name type="scientific">Kluyvera ascorbata</name>
    <dbReference type="NCBI Taxonomy" id="51288"/>
    <lineage>
        <taxon>Bacteria</taxon>
        <taxon>Pseudomonadati</taxon>
        <taxon>Pseudomonadota</taxon>
        <taxon>Gammaproteobacteria</taxon>
        <taxon>Enterobacterales</taxon>
        <taxon>Enterobacteriaceae</taxon>
        <taxon>Kluyvera</taxon>
    </lineage>
</organism>
<dbReference type="Proteomes" id="UP000268051">
    <property type="component" value="Unassembled WGS sequence"/>
</dbReference>